<feature type="transmembrane region" description="Helical" evidence="1">
    <location>
        <begin position="189"/>
        <end position="210"/>
    </location>
</feature>
<dbReference type="OrthoDB" id="5293795at2"/>
<reference evidence="2 3" key="1">
    <citation type="journal article" date="2013" name="ISME J.">
        <title>By their genes ye shall know them: genomic signatures of predatory bacteria.</title>
        <authorList>
            <person name="Pasternak Z."/>
            <person name="Pietrokovski S."/>
            <person name="Rotem O."/>
            <person name="Gophna U."/>
            <person name="Lurie-Weinberger M.N."/>
            <person name="Jurkevitch E."/>
        </authorList>
    </citation>
    <scope>NUCLEOTIDE SEQUENCE [LARGE SCALE GENOMIC DNA]</scope>
    <source>
        <strain evidence="2 3">JSS</strain>
    </source>
</reference>
<dbReference type="eggNOG" id="ENOG5030MQW">
    <property type="taxonomic scope" value="Bacteria"/>
</dbReference>
<evidence type="ECO:0000313" key="2">
    <source>
        <dbReference type="EMBL" id="AGH96718.1"/>
    </source>
</evidence>
<protein>
    <recommendedName>
        <fullName evidence="4">Type II secretion system protein GspF domain-containing protein</fullName>
    </recommendedName>
</protein>
<dbReference type="STRING" id="1184267.A11Q_2502"/>
<sequence length="245" mass="28619">MFVELIVSLFGTVIIHRNLSLVEKLEVLSVVKLRVLFCFLQLPLCAFLFFKEQIHLVIIYIGIFLITLILHDKIIAYFDQKTFEKLHFNIIERLILLFNSGKSSSTCVKIVWNEFNAREKRIFFQLQHLFEVKNEKNGASEGFKQHFFTELKTILSSSTAITEQLHAFREVLRVQNQLQRRSRQILQHVRAQAVVASLIYLFFCMLSISFLNLKPLSSTFISSLALFLTGQLWIFNLGKAKKWKT</sequence>
<dbReference type="HOGENOM" id="CLU_1131854_0_0_7"/>
<evidence type="ECO:0008006" key="4">
    <source>
        <dbReference type="Google" id="ProtNLM"/>
    </source>
</evidence>
<dbReference type="KEGG" id="bex:A11Q_2502"/>
<gene>
    <name evidence="2" type="ORF">A11Q_2502</name>
</gene>
<dbReference type="Proteomes" id="UP000012040">
    <property type="component" value="Chromosome"/>
</dbReference>
<keyword evidence="1" id="KW-0812">Transmembrane</keyword>
<dbReference type="RefSeq" id="WP_015471208.1">
    <property type="nucleotide sequence ID" value="NC_020813.1"/>
</dbReference>
<dbReference type="EMBL" id="CP003537">
    <property type="protein sequence ID" value="AGH96718.1"/>
    <property type="molecule type" value="Genomic_DNA"/>
</dbReference>
<keyword evidence="1" id="KW-1133">Transmembrane helix</keyword>
<feature type="transmembrane region" description="Helical" evidence="1">
    <location>
        <begin position="56"/>
        <end position="78"/>
    </location>
</feature>
<dbReference type="PATRIC" id="fig|1184267.3.peg.2529"/>
<keyword evidence="3" id="KW-1185">Reference proteome</keyword>
<accession>M4VBV5</accession>
<proteinExistence type="predicted"/>
<name>M4VBV5_9BACT</name>
<dbReference type="AlphaFoldDB" id="M4VBV5"/>
<evidence type="ECO:0000256" key="1">
    <source>
        <dbReference type="SAM" id="Phobius"/>
    </source>
</evidence>
<keyword evidence="1" id="KW-0472">Membrane</keyword>
<organism evidence="2 3">
    <name type="scientific">Pseudobdellovibrio exovorus JSS</name>
    <dbReference type="NCBI Taxonomy" id="1184267"/>
    <lineage>
        <taxon>Bacteria</taxon>
        <taxon>Pseudomonadati</taxon>
        <taxon>Bdellovibrionota</taxon>
        <taxon>Bdellovibrionia</taxon>
        <taxon>Bdellovibrionales</taxon>
        <taxon>Pseudobdellovibrionaceae</taxon>
        <taxon>Pseudobdellovibrio</taxon>
    </lineage>
</organism>
<feature type="transmembrane region" description="Helical" evidence="1">
    <location>
        <begin position="216"/>
        <end position="235"/>
    </location>
</feature>
<evidence type="ECO:0000313" key="3">
    <source>
        <dbReference type="Proteomes" id="UP000012040"/>
    </source>
</evidence>